<protein>
    <submittedName>
        <fullName evidence="2">Uncharacterized protein</fullName>
    </submittedName>
</protein>
<gene>
    <name evidence="2" type="ORF">IWX46DRAFT_126840</name>
</gene>
<proteinExistence type="predicted"/>
<comment type="caution">
    <text evidence="2">The sequence shown here is derived from an EMBL/GenBank/DDBJ whole genome shotgun (WGS) entry which is preliminary data.</text>
</comment>
<dbReference type="EMBL" id="JBBPDW010000019">
    <property type="protein sequence ID" value="KAK7543844.1"/>
    <property type="molecule type" value="Genomic_DNA"/>
</dbReference>
<reference evidence="2 3" key="1">
    <citation type="submission" date="2024-04" db="EMBL/GenBank/DDBJ databases">
        <title>Phyllosticta paracitricarpa is synonymous to the EU quarantine fungus P. citricarpa based on phylogenomic analyses.</title>
        <authorList>
            <consortium name="Lawrence Berkeley National Laboratory"/>
            <person name="Van Ingen-Buijs V.A."/>
            <person name="Van Westerhoven A.C."/>
            <person name="Haridas S."/>
            <person name="Skiadas P."/>
            <person name="Martin F."/>
            <person name="Groenewald J.Z."/>
            <person name="Crous P.W."/>
            <person name="Seidl M.F."/>
        </authorList>
    </citation>
    <scope>NUCLEOTIDE SEQUENCE [LARGE SCALE GENOMIC DNA]</scope>
    <source>
        <strain evidence="2 3">CBS 122670</strain>
    </source>
</reference>
<feature type="compositionally biased region" description="Low complexity" evidence="1">
    <location>
        <begin position="159"/>
        <end position="171"/>
    </location>
</feature>
<keyword evidence="3" id="KW-1185">Reference proteome</keyword>
<name>A0ABR1M9A3_9PEZI</name>
<sequence>MYLRVVRVASAVANGDKKSASPLSLRLSKAIDVCLSDDFCRNQHSQHVPPSIILTPPVGPRLAPSSSCYCYCCCCCCFNMLRNDQCPSRLSKVMIHSSSPRNQEGTSAWHRLDGEIITITTDGGRHQVSHQSWKLCSVHCHHLSKDPPIRPFGTDTAASHQSSSSPRLVSSRTPQISAPAYALRIAFSSSPSSPSPLFSCRSAPAPAELLNGLFATQSLARRLTTAARPLPSRLASPRRVANHPDISPWFRFCPRICRRSTFVRIFLPHMNARTLVLRLVFGCRQGQQRRAQGGQCRGTTSYVSDCLPGWPPTWTPRSS</sequence>
<dbReference type="Proteomes" id="UP001365128">
    <property type="component" value="Unassembled WGS sequence"/>
</dbReference>
<evidence type="ECO:0000256" key="1">
    <source>
        <dbReference type="SAM" id="MobiDB-lite"/>
    </source>
</evidence>
<evidence type="ECO:0000313" key="2">
    <source>
        <dbReference type="EMBL" id="KAK7543844.1"/>
    </source>
</evidence>
<organism evidence="2 3">
    <name type="scientific">Phyllosticta citricarpa</name>
    <dbReference type="NCBI Taxonomy" id="55181"/>
    <lineage>
        <taxon>Eukaryota</taxon>
        <taxon>Fungi</taxon>
        <taxon>Dikarya</taxon>
        <taxon>Ascomycota</taxon>
        <taxon>Pezizomycotina</taxon>
        <taxon>Dothideomycetes</taxon>
        <taxon>Dothideomycetes incertae sedis</taxon>
        <taxon>Botryosphaeriales</taxon>
        <taxon>Phyllostictaceae</taxon>
        <taxon>Phyllosticta</taxon>
    </lineage>
</organism>
<accession>A0ABR1M9A3</accession>
<evidence type="ECO:0000313" key="3">
    <source>
        <dbReference type="Proteomes" id="UP001365128"/>
    </source>
</evidence>
<feature type="region of interest" description="Disordered" evidence="1">
    <location>
        <begin position="151"/>
        <end position="173"/>
    </location>
</feature>